<gene>
    <name evidence="1" type="ORF">J2W61_004755</name>
</gene>
<dbReference type="EMBL" id="JAVDSW010000006">
    <property type="protein sequence ID" value="MDR6704880.1"/>
    <property type="molecule type" value="Genomic_DNA"/>
</dbReference>
<organism evidence="1 2">
    <name type="scientific">Agrobacterium tumefaciens</name>
    <dbReference type="NCBI Taxonomy" id="358"/>
    <lineage>
        <taxon>Bacteria</taxon>
        <taxon>Pseudomonadati</taxon>
        <taxon>Pseudomonadota</taxon>
        <taxon>Alphaproteobacteria</taxon>
        <taxon>Hyphomicrobiales</taxon>
        <taxon>Rhizobiaceae</taxon>
        <taxon>Rhizobium/Agrobacterium group</taxon>
        <taxon>Agrobacterium</taxon>
        <taxon>Agrobacterium tumefaciens complex</taxon>
    </lineage>
</organism>
<evidence type="ECO:0000313" key="1">
    <source>
        <dbReference type="EMBL" id="MDR6704880.1"/>
    </source>
</evidence>
<evidence type="ECO:0000313" key="2">
    <source>
        <dbReference type="Proteomes" id="UP001265315"/>
    </source>
</evidence>
<name>A0AAW8M0P9_AGRTU</name>
<proteinExistence type="predicted"/>
<comment type="caution">
    <text evidence="1">The sequence shown here is derived from an EMBL/GenBank/DDBJ whole genome shotgun (WGS) entry which is preliminary data.</text>
</comment>
<reference evidence="1" key="1">
    <citation type="submission" date="2023-07" db="EMBL/GenBank/DDBJ databases">
        <title>Sorghum-associated microbial communities from plants grown in Nebraska, USA.</title>
        <authorList>
            <person name="Schachtman D."/>
        </authorList>
    </citation>
    <scope>NUCLEOTIDE SEQUENCE</scope>
    <source>
        <strain evidence="1">1457</strain>
    </source>
</reference>
<accession>A0AAW8M0P9</accession>
<protein>
    <submittedName>
        <fullName evidence="1">Uncharacterized protein</fullName>
    </submittedName>
</protein>
<dbReference type="Proteomes" id="UP001265315">
    <property type="component" value="Unassembled WGS sequence"/>
</dbReference>
<sequence>MPIKKAVGLTPTEQHLARLAGDTFLDLWSWPNVFKKPGKELCDLLVVCGDDVLMFSDKQIAWPEADFELAWKRWYNRAIADSAEQIRKADLWLKRNPEAIYADGKCEHPIPVKLPPIGQRRVHGICVATGGEKAASTYFEDVDGTFMIMPHLRGKDHVNFDHPAHKAFCIGDVDPSGPFVHVFNMASLDVVMSEFDTITDFTKYLNARADLIRSGKLSFSPSEAEMVANFLLTAEPNGEHRFPSVSDVKGASADMAIAFAQGEYAYLVRSPEYRRRRAANGVSYEWDRLIGLFTHGVLNDAQFRILDTEPTIELAERALRIMAREDRVQRRVLAEAIVGAREALEEQKAGRLARIAVTRDRSTGERVAYVFLVLAGADEMAQEDYRRVRAAMLETYCLATLHDDRDLKLCVGIAVMAISDKGESEDLVAYPQQEWTPEFIDALCANRENFEILQRPFDLKPLNIHASSFPPDPAFEGMTRQQRRALERQRAKQQRFTW</sequence>
<dbReference type="AlphaFoldDB" id="A0AAW8M0P9"/>
<dbReference type="RefSeq" id="WP_111820904.1">
    <property type="nucleotide sequence ID" value="NZ_JAGIPM010000007.1"/>
</dbReference>